<keyword evidence="2" id="KW-0812">Transmembrane</keyword>
<keyword evidence="2" id="KW-0472">Membrane</keyword>
<dbReference type="InterPro" id="IPR027417">
    <property type="entry name" value="P-loop_NTPase"/>
</dbReference>
<dbReference type="PANTHER" id="PTHR34700">
    <property type="entry name" value="POTASSIUM BINDING PROTEIN KBP"/>
    <property type="match status" value="1"/>
</dbReference>
<feature type="region of interest" description="Disordered" evidence="1">
    <location>
        <begin position="221"/>
        <end position="331"/>
    </location>
</feature>
<keyword evidence="5" id="KW-1185">Reference proteome</keyword>
<sequence length="527" mass="56013">MIHSTRSRSAEILRGLGALLVFAALLAGLPIGLYAVAGSPIPDRFPSWEHLSATLMQPDTDHRLFLAAIRLLGWLAWGVFTAATCTETISYLAGRSGLRLPRPVRPLQLLARDLVATATLAFSTTAAVTTPASATIHTDAHVTADLQPQTTQQPSSGHDAPPAHSPDWEPLLGDERPHHTEPDQRRTWRTRIIRRGDTLWDMARRAYGSGTLYPKIFKASRDLDQPDGIPTLTSPDDLRPGQRVRIPQTPNNTGTSPTRGPHSTKTKGTSAPEQDHQHAQPSHPPRAVPTTDPAPSQVPDPVVAPPAKNPPASTAPPNPHSMAEDRPSSAITLSSGSSIGLGLAAALSIAVAATRLHRRRHHPHATTHNESVPAHQPAIPEPVAKARKAHLDHTYADHDDPVPSDADLVAQDRTTPAADHITLGTRDQAPITLPLAGLALGLTGDGAHAAARAATIGLLAKARRDRAEILIAQPDADTLYPGATLAGIPGLTITPTLAAATTHLEAEILRRARLMEATDQPDLTALC</sequence>
<protein>
    <submittedName>
        <fullName evidence="4">LysM peptidoglycan-binding domain-containing protein</fullName>
    </submittedName>
</protein>
<dbReference type="PROSITE" id="PS51782">
    <property type="entry name" value="LYSM"/>
    <property type="match status" value="1"/>
</dbReference>
<dbReference type="Gene3D" id="3.10.350.10">
    <property type="entry name" value="LysM domain"/>
    <property type="match status" value="1"/>
</dbReference>
<proteinExistence type="predicted"/>
<evidence type="ECO:0000256" key="1">
    <source>
        <dbReference type="SAM" id="MobiDB-lite"/>
    </source>
</evidence>
<feature type="region of interest" description="Disordered" evidence="1">
    <location>
        <begin position="148"/>
        <end position="187"/>
    </location>
</feature>
<reference evidence="4 5" key="1">
    <citation type="submission" date="2019-05" db="EMBL/GenBank/DDBJ databases">
        <title>Draft genome sequence of Actinomadura sp. 14C53.</title>
        <authorList>
            <person name="Saricaoglu S."/>
            <person name="Isik K."/>
        </authorList>
    </citation>
    <scope>NUCLEOTIDE SEQUENCE [LARGE SCALE GENOMIC DNA]</scope>
    <source>
        <strain evidence="4 5">14C53</strain>
    </source>
</reference>
<dbReference type="EMBL" id="VCKW01000158">
    <property type="protein sequence ID" value="TMQ92748.1"/>
    <property type="molecule type" value="Genomic_DNA"/>
</dbReference>
<dbReference type="AlphaFoldDB" id="A0A5C4J6S3"/>
<dbReference type="InterPro" id="IPR036779">
    <property type="entry name" value="LysM_dom_sf"/>
</dbReference>
<evidence type="ECO:0000313" key="5">
    <source>
        <dbReference type="Proteomes" id="UP000309174"/>
    </source>
</evidence>
<dbReference type="OrthoDB" id="8444614at2"/>
<evidence type="ECO:0000259" key="3">
    <source>
        <dbReference type="PROSITE" id="PS51782"/>
    </source>
</evidence>
<organism evidence="4 5">
    <name type="scientific">Actinomadura soli</name>
    <dbReference type="NCBI Taxonomy" id="2508997"/>
    <lineage>
        <taxon>Bacteria</taxon>
        <taxon>Bacillati</taxon>
        <taxon>Actinomycetota</taxon>
        <taxon>Actinomycetes</taxon>
        <taxon>Streptosporangiales</taxon>
        <taxon>Thermomonosporaceae</taxon>
        <taxon>Actinomadura</taxon>
    </lineage>
</organism>
<feature type="compositionally biased region" description="Polar residues" evidence="1">
    <location>
        <begin position="248"/>
        <end position="272"/>
    </location>
</feature>
<dbReference type="CDD" id="cd00118">
    <property type="entry name" value="LysM"/>
    <property type="match status" value="1"/>
</dbReference>
<dbReference type="Pfam" id="PF01476">
    <property type="entry name" value="LysM"/>
    <property type="match status" value="1"/>
</dbReference>
<dbReference type="Proteomes" id="UP000309174">
    <property type="component" value="Unassembled WGS sequence"/>
</dbReference>
<feature type="non-terminal residue" evidence="4">
    <location>
        <position position="527"/>
    </location>
</feature>
<dbReference type="RefSeq" id="WP_138647980.1">
    <property type="nucleotide sequence ID" value="NZ_VCKW01000158.1"/>
</dbReference>
<gene>
    <name evidence="4" type="ORF">ETD83_26775</name>
</gene>
<dbReference type="InterPro" id="IPR018392">
    <property type="entry name" value="LysM"/>
</dbReference>
<accession>A0A5C4J6S3</accession>
<dbReference type="PANTHER" id="PTHR34700:SF4">
    <property type="entry name" value="PHAGE-LIKE ELEMENT PBSX PROTEIN XKDP"/>
    <property type="match status" value="1"/>
</dbReference>
<evidence type="ECO:0000256" key="2">
    <source>
        <dbReference type="SAM" id="Phobius"/>
    </source>
</evidence>
<keyword evidence="2" id="KW-1133">Transmembrane helix</keyword>
<feature type="transmembrane region" description="Helical" evidence="2">
    <location>
        <begin position="12"/>
        <end position="37"/>
    </location>
</feature>
<dbReference type="InterPro" id="IPR052196">
    <property type="entry name" value="Bact_Kbp"/>
</dbReference>
<feature type="compositionally biased region" description="Pro residues" evidence="1">
    <location>
        <begin position="296"/>
        <end position="319"/>
    </location>
</feature>
<feature type="compositionally biased region" description="Basic and acidic residues" evidence="1">
    <location>
        <begin position="173"/>
        <end position="186"/>
    </location>
</feature>
<evidence type="ECO:0000313" key="4">
    <source>
        <dbReference type="EMBL" id="TMQ92748.1"/>
    </source>
</evidence>
<dbReference type="Gene3D" id="3.40.50.300">
    <property type="entry name" value="P-loop containing nucleotide triphosphate hydrolases"/>
    <property type="match status" value="1"/>
</dbReference>
<comment type="caution">
    <text evidence="4">The sequence shown here is derived from an EMBL/GenBank/DDBJ whole genome shotgun (WGS) entry which is preliminary data.</text>
</comment>
<feature type="domain" description="LysM" evidence="3">
    <location>
        <begin position="189"/>
        <end position="246"/>
    </location>
</feature>
<name>A0A5C4J6S3_9ACTN</name>